<gene>
    <name evidence="2" type="ORF">GSTENG00030292001</name>
</gene>
<evidence type="ECO:0000313" key="2">
    <source>
        <dbReference type="EMBL" id="CAG09108.1"/>
    </source>
</evidence>
<dbReference type="EMBL" id="CAAE01015003">
    <property type="protein sequence ID" value="CAG09108.1"/>
    <property type="molecule type" value="Genomic_DNA"/>
</dbReference>
<name>Q4RR74_TETNG</name>
<accession>Q4RR74</accession>
<dbReference type="AlphaFoldDB" id="Q4RR74"/>
<sequence length="115" mass="11872">MSLPCANKQLGVSPSTVRCQGGVWGGKQACTAQDEEWTRSVEGQVPCGRGCAGTQMGTPGINLGDGACSQGPPIRTCAVNAAAEEAPAPVQSRYRRAAPSQRETSARLPTREGEG</sequence>
<reference evidence="2" key="2">
    <citation type="submission" date="2004-02" db="EMBL/GenBank/DDBJ databases">
        <authorList>
            <consortium name="Genoscope"/>
            <consortium name="Whitehead Institute Centre for Genome Research"/>
        </authorList>
    </citation>
    <scope>NUCLEOTIDE SEQUENCE</scope>
</reference>
<reference evidence="2" key="1">
    <citation type="journal article" date="2004" name="Nature">
        <title>Genome duplication in the teleost fish Tetraodon nigroviridis reveals the early vertebrate proto-karyotype.</title>
        <authorList>
            <person name="Jaillon O."/>
            <person name="Aury J.-M."/>
            <person name="Brunet F."/>
            <person name="Petit J.-L."/>
            <person name="Stange-Thomann N."/>
            <person name="Mauceli E."/>
            <person name="Bouneau L."/>
            <person name="Fischer C."/>
            <person name="Ozouf-Costaz C."/>
            <person name="Bernot A."/>
            <person name="Nicaud S."/>
            <person name="Jaffe D."/>
            <person name="Fisher S."/>
            <person name="Lutfalla G."/>
            <person name="Dossat C."/>
            <person name="Segurens B."/>
            <person name="Dasilva C."/>
            <person name="Salanoubat M."/>
            <person name="Levy M."/>
            <person name="Boudet N."/>
            <person name="Castellano S."/>
            <person name="Anthouard V."/>
            <person name="Jubin C."/>
            <person name="Castelli V."/>
            <person name="Katinka M."/>
            <person name="Vacherie B."/>
            <person name="Biemont C."/>
            <person name="Skalli Z."/>
            <person name="Cattolico L."/>
            <person name="Poulain J."/>
            <person name="De Berardinis V."/>
            <person name="Cruaud C."/>
            <person name="Duprat S."/>
            <person name="Brottier P."/>
            <person name="Coutanceau J.-P."/>
            <person name="Gouzy J."/>
            <person name="Parra G."/>
            <person name="Lardier G."/>
            <person name="Chapple C."/>
            <person name="McKernan K.J."/>
            <person name="McEwan P."/>
            <person name="Bosak S."/>
            <person name="Kellis M."/>
            <person name="Volff J.-N."/>
            <person name="Guigo R."/>
            <person name="Zody M.C."/>
            <person name="Mesirov J."/>
            <person name="Lindblad-Toh K."/>
            <person name="Birren B."/>
            <person name="Nusbaum C."/>
            <person name="Kahn D."/>
            <person name="Robinson-Rechavi M."/>
            <person name="Laudet V."/>
            <person name="Schachter V."/>
            <person name="Quetier F."/>
            <person name="Saurin W."/>
            <person name="Scarpelli C."/>
            <person name="Wincker P."/>
            <person name="Lander E.S."/>
            <person name="Weissenbach J."/>
            <person name="Roest Crollius H."/>
        </authorList>
    </citation>
    <scope>NUCLEOTIDE SEQUENCE [LARGE SCALE GENOMIC DNA]</scope>
</reference>
<comment type="caution">
    <text evidence="2">The sequence shown here is derived from an EMBL/GenBank/DDBJ whole genome shotgun (WGS) entry which is preliminary data.</text>
</comment>
<dbReference type="KEGG" id="tng:GSTEN00030292G001"/>
<evidence type="ECO:0000256" key="1">
    <source>
        <dbReference type="SAM" id="MobiDB-lite"/>
    </source>
</evidence>
<proteinExistence type="predicted"/>
<organism evidence="2">
    <name type="scientific">Tetraodon nigroviridis</name>
    <name type="common">Spotted green pufferfish</name>
    <name type="synonym">Chelonodon nigroviridis</name>
    <dbReference type="NCBI Taxonomy" id="99883"/>
    <lineage>
        <taxon>Eukaryota</taxon>
        <taxon>Metazoa</taxon>
        <taxon>Chordata</taxon>
        <taxon>Craniata</taxon>
        <taxon>Vertebrata</taxon>
        <taxon>Euteleostomi</taxon>
        <taxon>Actinopterygii</taxon>
        <taxon>Neopterygii</taxon>
        <taxon>Teleostei</taxon>
        <taxon>Neoteleostei</taxon>
        <taxon>Acanthomorphata</taxon>
        <taxon>Eupercaria</taxon>
        <taxon>Tetraodontiformes</taxon>
        <taxon>Tetradontoidea</taxon>
        <taxon>Tetraodontidae</taxon>
        <taxon>Tetraodon</taxon>
    </lineage>
</organism>
<feature type="region of interest" description="Disordered" evidence="1">
    <location>
        <begin position="85"/>
        <end position="115"/>
    </location>
</feature>
<protein>
    <submittedName>
        <fullName evidence="2">(spotted green pufferfish) hypothetical protein</fullName>
    </submittedName>
</protein>